<gene>
    <name evidence="1" type="ORF">QR98_0083600</name>
</gene>
<protein>
    <submittedName>
        <fullName evidence="1">Ubiquitin-like protein 4A-like protein</fullName>
    </submittedName>
</protein>
<comment type="caution">
    <text evidence="1">The sequence shown here is derived from an EMBL/GenBank/DDBJ whole genome shotgun (WGS) entry which is preliminary data.</text>
</comment>
<proteinExistence type="predicted"/>
<dbReference type="Proteomes" id="UP000616769">
    <property type="component" value="Unassembled WGS sequence"/>
</dbReference>
<accession>A0A132AGX6</accession>
<dbReference type="PANTHER" id="PTHR16470:SF0">
    <property type="entry name" value="UBIQUITIN DOMAIN-CONTAINING PROTEIN UBFD1"/>
    <property type="match status" value="1"/>
</dbReference>
<dbReference type="EMBL" id="JXLN01014112">
    <property type="protein sequence ID" value="KPM09815.1"/>
    <property type="molecule type" value="Genomic_DNA"/>
</dbReference>
<dbReference type="Pfam" id="PF00240">
    <property type="entry name" value="ubiquitin"/>
    <property type="match status" value="1"/>
</dbReference>
<dbReference type="GO" id="GO:0003723">
    <property type="term" value="F:RNA binding"/>
    <property type="evidence" value="ECO:0007669"/>
    <property type="project" value="TreeGrafter"/>
</dbReference>
<dbReference type="OrthoDB" id="267397at2759"/>
<dbReference type="PANTHER" id="PTHR16470">
    <property type="entry name" value="UBIQUITIN DOMAIN-CONTAINING PROTEIN UBFD1"/>
    <property type="match status" value="1"/>
</dbReference>
<name>A0A132AGX6_SARSC</name>
<dbReference type="GO" id="GO:0045296">
    <property type="term" value="F:cadherin binding"/>
    <property type="evidence" value="ECO:0007669"/>
    <property type="project" value="TreeGrafter"/>
</dbReference>
<dbReference type="InterPro" id="IPR000626">
    <property type="entry name" value="Ubiquitin-like_dom"/>
</dbReference>
<organism evidence="1 2">
    <name type="scientific">Sarcoptes scabiei</name>
    <name type="common">Itch mite</name>
    <name type="synonym">Acarus scabiei</name>
    <dbReference type="NCBI Taxonomy" id="52283"/>
    <lineage>
        <taxon>Eukaryota</taxon>
        <taxon>Metazoa</taxon>
        <taxon>Ecdysozoa</taxon>
        <taxon>Arthropoda</taxon>
        <taxon>Chelicerata</taxon>
        <taxon>Arachnida</taxon>
        <taxon>Acari</taxon>
        <taxon>Acariformes</taxon>
        <taxon>Sarcoptiformes</taxon>
        <taxon>Astigmata</taxon>
        <taxon>Psoroptidia</taxon>
        <taxon>Sarcoptoidea</taxon>
        <taxon>Sarcoptidae</taxon>
        <taxon>Sarcoptinae</taxon>
        <taxon>Sarcoptes</taxon>
    </lineage>
</organism>
<dbReference type="Pfam" id="PF25343">
    <property type="entry name" value="PH_UBFD1_C"/>
    <property type="match status" value="1"/>
</dbReference>
<reference evidence="1 2" key="1">
    <citation type="journal article" date="2015" name="Parasit. Vectors">
        <title>Draft genome of the scabies mite.</title>
        <authorList>
            <person name="Rider S.D.Jr."/>
            <person name="Morgan M.S."/>
            <person name="Arlian L.G."/>
        </authorList>
    </citation>
    <scope>NUCLEOTIDE SEQUENCE [LARGE SCALE GENOMIC DNA]</scope>
    <source>
        <strain evidence="1">Arlian Lab</strain>
    </source>
</reference>
<dbReference type="InterPro" id="IPR039120">
    <property type="entry name" value="UBFD1"/>
</dbReference>
<dbReference type="SUPFAM" id="SSF54236">
    <property type="entry name" value="Ubiquitin-like"/>
    <property type="match status" value="1"/>
</dbReference>
<sequence>MTLDESEPKTESINAIQSNSNSAVDEINKVGAKRTFDQISESSIQRNESVVLNDLTLEKNDQIESNSTPSVENLLNFKVIYAKEIFEITLSSTDTISKLKNYLQTKTNVPETSQKLCYKGILVDNKSLEECGIKNGTKIMLIGSKADEILTVTSASKNLSTKETKESSSIKESLCQQKMHKKIIDKGLPENAMSAWINDDCPLPTEPLTGMLNKYGNKVRLTFKLEQDELWISTKERTQKIQMTSIKSVISEPIDDFKNYHIMALQIGPTEASRIWFYWVPAQYIRAIKNIILNS</sequence>
<dbReference type="InterPro" id="IPR029071">
    <property type="entry name" value="Ubiquitin-like_domsf"/>
</dbReference>
<evidence type="ECO:0000313" key="2">
    <source>
        <dbReference type="Proteomes" id="UP000616769"/>
    </source>
</evidence>
<dbReference type="VEuPathDB" id="VectorBase:SSCA004673"/>
<evidence type="ECO:0000313" key="1">
    <source>
        <dbReference type="EMBL" id="KPM09815.1"/>
    </source>
</evidence>
<dbReference type="Gene3D" id="3.10.20.90">
    <property type="entry name" value="Phosphatidylinositol 3-kinase Catalytic Subunit, Chain A, domain 1"/>
    <property type="match status" value="1"/>
</dbReference>
<dbReference type="SMART" id="SM00213">
    <property type="entry name" value="UBQ"/>
    <property type="match status" value="1"/>
</dbReference>
<dbReference type="PROSITE" id="PS50053">
    <property type="entry name" value="UBIQUITIN_2"/>
    <property type="match status" value="1"/>
</dbReference>
<dbReference type="InterPro" id="IPR057455">
    <property type="entry name" value="UBFD1_C"/>
</dbReference>
<dbReference type="AlphaFoldDB" id="A0A132AGX6"/>